<reference evidence="3" key="1">
    <citation type="submission" date="2020-02" db="EMBL/GenBank/DDBJ databases">
        <title>Genomic and physiological characterization of two novel Nitrospinaceae genera.</title>
        <authorList>
            <person name="Mueller A.J."/>
            <person name="Jung M.-Y."/>
            <person name="Strachan C.R."/>
            <person name="Herbold C.W."/>
            <person name="Kirkegaard R.H."/>
            <person name="Daims H."/>
        </authorList>
    </citation>
    <scope>NUCLEOTIDE SEQUENCE [LARGE SCALE GENOMIC DNA]</scope>
</reference>
<dbReference type="EMBL" id="CP048620">
    <property type="protein sequence ID" value="QPJ66820.1"/>
    <property type="molecule type" value="Genomic_DNA"/>
</dbReference>
<organism evidence="2 3">
    <name type="scientific">Candidatus Nitrohelix vancouverensis</name>
    <dbReference type="NCBI Taxonomy" id="2705534"/>
    <lineage>
        <taxon>Bacteria</taxon>
        <taxon>Pseudomonadati</taxon>
        <taxon>Nitrospinota/Tectimicrobiota group</taxon>
        <taxon>Nitrospinota</taxon>
        <taxon>Nitrospinia</taxon>
        <taxon>Nitrospinales</taxon>
        <taxon>Nitrospinaceae</taxon>
        <taxon>Candidatus Nitrohelix</taxon>
    </lineage>
</organism>
<evidence type="ECO:0000313" key="3">
    <source>
        <dbReference type="Proteomes" id="UP000594464"/>
    </source>
</evidence>
<gene>
    <name evidence="2" type="ORF">G3M78_09340</name>
</gene>
<evidence type="ECO:0000313" key="2">
    <source>
        <dbReference type="EMBL" id="QPJ66820.1"/>
    </source>
</evidence>
<accession>A0A7T0C5G1</accession>
<dbReference type="KEGG" id="nva:G3M78_09340"/>
<protein>
    <submittedName>
        <fullName evidence="2">DUF5069 domain-containing protein</fullName>
    </submittedName>
</protein>
<dbReference type="Pfam" id="PF16798">
    <property type="entry name" value="DUF5069"/>
    <property type="match status" value="1"/>
</dbReference>
<dbReference type="InterPro" id="IPR031849">
    <property type="entry name" value="DUF5069"/>
</dbReference>
<evidence type="ECO:0000259" key="1">
    <source>
        <dbReference type="Pfam" id="PF16798"/>
    </source>
</evidence>
<name>A0A7T0C5G1_9BACT</name>
<sequence>MQVLDLTKEYPRSPKDSMCGLVHIPRMIDKARAFREHKLGEYIFPCPLDKLVLNFMRVDEIEFADKAYALSETAFAEWLEDTLKIKSAAEKEFINRQILGRKPDNEDRLKYFVDIRNRIDPSRTDIITWVGLLDLEEGH</sequence>
<dbReference type="Proteomes" id="UP000594464">
    <property type="component" value="Chromosome"/>
</dbReference>
<feature type="domain" description="DUF5069" evidence="1">
    <location>
        <begin position="8"/>
        <end position="138"/>
    </location>
</feature>
<proteinExistence type="predicted"/>
<dbReference type="AlphaFoldDB" id="A0A7T0C5G1"/>